<name>A0ABT3GEN6_9BACT</name>
<sequence>MRGSPLLRTLAVLVALLLAGIGLARLTAPAATQATVTSVPQDEPESSAIRPATFDLLLSGTAKRVTLEAGGPPLTFENTAGPLTGKLALSADKPTIFLVVEWAEAAAGHRFAKLRFEVPGQETREHVFSAPGNIDDLWEP</sequence>
<protein>
    <submittedName>
        <fullName evidence="2">Uncharacterized protein</fullName>
    </submittedName>
</protein>
<proteinExistence type="predicted"/>
<keyword evidence="1" id="KW-0732">Signal</keyword>
<evidence type="ECO:0000256" key="1">
    <source>
        <dbReference type="SAM" id="SignalP"/>
    </source>
</evidence>
<feature type="signal peptide" evidence="1">
    <location>
        <begin position="1"/>
        <end position="30"/>
    </location>
</feature>
<dbReference type="RefSeq" id="WP_264485879.1">
    <property type="nucleotide sequence ID" value="NZ_JAPDDT010000001.1"/>
</dbReference>
<feature type="chain" id="PRO_5047451299" evidence="1">
    <location>
        <begin position="31"/>
        <end position="140"/>
    </location>
</feature>
<evidence type="ECO:0000313" key="3">
    <source>
        <dbReference type="Proteomes" id="UP001320876"/>
    </source>
</evidence>
<accession>A0ABT3GEN6</accession>
<dbReference type="EMBL" id="JAPDDT010000001">
    <property type="protein sequence ID" value="MCW1921770.1"/>
    <property type="molecule type" value="Genomic_DNA"/>
</dbReference>
<keyword evidence="3" id="KW-1185">Reference proteome</keyword>
<evidence type="ECO:0000313" key="2">
    <source>
        <dbReference type="EMBL" id="MCW1921770.1"/>
    </source>
</evidence>
<organism evidence="2 3">
    <name type="scientific">Luteolibacter arcticus</name>
    <dbReference type="NCBI Taxonomy" id="1581411"/>
    <lineage>
        <taxon>Bacteria</taxon>
        <taxon>Pseudomonadati</taxon>
        <taxon>Verrucomicrobiota</taxon>
        <taxon>Verrucomicrobiia</taxon>
        <taxon>Verrucomicrobiales</taxon>
        <taxon>Verrucomicrobiaceae</taxon>
        <taxon>Luteolibacter</taxon>
    </lineage>
</organism>
<comment type="caution">
    <text evidence="2">The sequence shown here is derived from an EMBL/GenBank/DDBJ whole genome shotgun (WGS) entry which is preliminary data.</text>
</comment>
<gene>
    <name evidence="2" type="ORF">OKA05_04345</name>
</gene>
<dbReference type="Proteomes" id="UP001320876">
    <property type="component" value="Unassembled WGS sequence"/>
</dbReference>
<reference evidence="2 3" key="1">
    <citation type="submission" date="2022-10" db="EMBL/GenBank/DDBJ databases">
        <title>Luteolibacter arcticus strain CCTCC AB 2014275, whole genome shotgun sequencing project.</title>
        <authorList>
            <person name="Zhao G."/>
            <person name="Shen L."/>
        </authorList>
    </citation>
    <scope>NUCLEOTIDE SEQUENCE [LARGE SCALE GENOMIC DNA]</scope>
    <source>
        <strain evidence="2 3">CCTCC AB 2014275</strain>
    </source>
</reference>